<dbReference type="Gene3D" id="3.40.50.920">
    <property type="match status" value="1"/>
</dbReference>
<dbReference type="SUPFAM" id="SSF52518">
    <property type="entry name" value="Thiamin diphosphate-binding fold (THDP-binding)"/>
    <property type="match status" value="2"/>
</dbReference>
<dbReference type="EC" id="2.2.1.7" evidence="11"/>
<dbReference type="HAMAP" id="MF_00315">
    <property type="entry name" value="DXP_synth"/>
    <property type="match status" value="1"/>
</dbReference>
<dbReference type="UniPathway" id="UPA00064">
    <property type="reaction ID" value="UER00091"/>
</dbReference>
<feature type="binding site" evidence="11">
    <location>
        <position position="175"/>
    </location>
    <ligand>
        <name>Mg(2+)</name>
        <dbReference type="ChEBI" id="CHEBI:18420"/>
    </ligand>
</feature>
<dbReference type="NCBIfam" id="NF003933">
    <property type="entry name" value="PRK05444.2-2"/>
    <property type="match status" value="1"/>
</dbReference>
<evidence type="ECO:0000256" key="1">
    <source>
        <dbReference type="ARBA" id="ARBA00004980"/>
    </source>
</evidence>
<evidence type="ECO:0000256" key="3">
    <source>
        <dbReference type="ARBA" id="ARBA00011738"/>
    </source>
</evidence>
<evidence type="ECO:0000256" key="4">
    <source>
        <dbReference type="ARBA" id="ARBA00022679"/>
    </source>
</evidence>
<feature type="binding site" evidence="11">
    <location>
        <position position="286"/>
    </location>
    <ligand>
        <name>thiamine diphosphate</name>
        <dbReference type="ChEBI" id="CHEBI:58937"/>
    </ligand>
</feature>
<dbReference type="GO" id="GO:0030976">
    <property type="term" value="F:thiamine pyrophosphate binding"/>
    <property type="evidence" value="ECO:0007669"/>
    <property type="project" value="UniProtKB-UniRule"/>
</dbReference>
<sequence>MAKLLDRINDINDIKQLKTADLERLAEEIRDFIVETISQTGGHLASNLGVVELTLALHKVFNSPKDKIIWDVGHQSYIHKIITGRKEKFHTIRQFKGISGFPKRKESIHDIFETGHSSTSISAGLGFAISRDIKGEDYDVICVIGDGAMTAGMAFEAMNHAGHLGTRLIVILNDNEMSISQNVGGLSLYLNRIRTDPTYFKMKEDVESILSSIPAIGKKVFKTAERAKDSLKYFLLPGMIFEELGFKYLGPVDGHNIDSLISVLKRAKNVDGPVLIHVLTKKGKGYRPAERNPDKYHSASPFEIETGKFKKKVDKLKYSEVFGETLLELAKKDKKIVAITAAMPSGTGLDKFKKELKNRFFDVGIAEQHGVTLAAGLAANGMKPFFAVYSTFLQRGYDQVVHDVCIQQLPVVFAIDRAGLVGNDGETHHGVFDYSYLSHIPNMTIMAPKDLLEFKEMIKFAVDFDKPLAIRYPRGYCSDLSEITKSYKIEYGRGEILINGKEIAIIAVGKMVQYGYEVVGHLKNDNINPTLVNARFIKPLDRELISNLAEKHSIIVTMEDNVKIGGFGSLINDLLLELNYTGKVLNIGVPDTFIEHGNVEDLYDLCDMSVEKIVDSIKSLCKEV</sequence>
<evidence type="ECO:0000256" key="7">
    <source>
        <dbReference type="ARBA" id="ARBA00022977"/>
    </source>
</evidence>
<keyword evidence="4 11" id="KW-0808">Transferase</keyword>
<comment type="cofactor">
    <cofactor evidence="11">
        <name>thiamine diphosphate</name>
        <dbReference type="ChEBI" id="CHEBI:58937"/>
    </cofactor>
    <text evidence="11">Binds 1 thiamine pyrophosphate per subunit.</text>
</comment>
<dbReference type="GO" id="GO:0000287">
    <property type="term" value="F:magnesium ion binding"/>
    <property type="evidence" value="ECO:0007669"/>
    <property type="project" value="UniProtKB-UniRule"/>
</dbReference>
<evidence type="ECO:0000256" key="5">
    <source>
        <dbReference type="ARBA" id="ARBA00022723"/>
    </source>
</evidence>
<dbReference type="GO" id="GO:0005829">
    <property type="term" value="C:cytosol"/>
    <property type="evidence" value="ECO:0007669"/>
    <property type="project" value="TreeGrafter"/>
</dbReference>
<dbReference type="CDD" id="cd07033">
    <property type="entry name" value="TPP_PYR_DXS_TK_like"/>
    <property type="match status" value="1"/>
</dbReference>
<dbReference type="AlphaFoldDB" id="A0A1M5VN56"/>
<dbReference type="GO" id="GO:0019288">
    <property type="term" value="P:isopentenyl diphosphate biosynthetic process, methylerythritol 4-phosphate pathway"/>
    <property type="evidence" value="ECO:0007669"/>
    <property type="project" value="TreeGrafter"/>
</dbReference>
<dbReference type="Gene3D" id="3.40.50.970">
    <property type="match status" value="2"/>
</dbReference>
<dbReference type="PANTHER" id="PTHR43322">
    <property type="entry name" value="1-D-DEOXYXYLULOSE 5-PHOSPHATE SYNTHASE-RELATED"/>
    <property type="match status" value="1"/>
</dbReference>
<dbReference type="InterPro" id="IPR033248">
    <property type="entry name" value="Transketolase_C"/>
</dbReference>
<evidence type="ECO:0000256" key="6">
    <source>
        <dbReference type="ARBA" id="ARBA00022842"/>
    </source>
</evidence>
<feature type="binding site" evidence="11">
    <location>
        <position position="146"/>
    </location>
    <ligand>
        <name>Mg(2+)</name>
        <dbReference type="ChEBI" id="CHEBI:18420"/>
    </ligand>
</feature>
<dbReference type="InterPro" id="IPR009014">
    <property type="entry name" value="Transketo_C/PFOR_II"/>
</dbReference>
<comment type="function">
    <text evidence="10 11">Catalyzes the acyloin condensation reaction between C atoms 2 and 3 of pyruvate and glyceraldehyde 3-phosphate to yield 1-deoxy-D-xylulose-5-phosphate (DXP).</text>
</comment>
<keyword evidence="8 11" id="KW-0786">Thiamine pyrophosphate</keyword>
<comment type="subunit">
    <text evidence="3 11">Homodimer.</text>
</comment>
<keyword evidence="5 11" id="KW-0479">Metal-binding</keyword>
<keyword evidence="6 11" id="KW-0460">Magnesium</keyword>
<dbReference type="Proteomes" id="UP000183967">
    <property type="component" value="Unassembled WGS sequence"/>
</dbReference>
<evidence type="ECO:0000313" key="13">
    <source>
        <dbReference type="EMBL" id="SHH76696.1"/>
    </source>
</evidence>
<feature type="binding site" evidence="11">
    <location>
        <position position="74"/>
    </location>
    <ligand>
        <name>thiamine diphosphate</name>
        <dbReference type="ChEBI" id="CHEBI:58937"/>
    </ligand>
</feature>
<dbReference type="PROSITE" id="PS00802">
    <property type="entry name" value="TRANSKETOLASE_2"/>
    <property type="match status" value="1"/>
</dbReference>
<dbReference type="SUPFAM" id="SSF52922">
    <property type="entry name" value="TK C-terminal domain-like"/>
    <property type="match status" value="1"/>
</dbReference>
<evidence type="ECO:0000256" key="8">
    <source>
        <dbReference type="ARBA" id="ARBA00023052"/>
    </source>
</evidence>
<organism evidence="13 14">
    <name type="scientific">Caloranaerobacter azorensis DSM 13643</name>
    <dbReference type="NCBI Taxonomy" id="1121264"/>
    <lineage>
        <taxon>Bacteria</taxon>
        <taxon>Bacillati</taxon>
        <taxon>Bacillota</taxon>
        <taxon>Tissierellia</taxon>
        <taxon>Tissierellales</taxon>
        <taxon>Thermohalobacteraceae</taxon>
        <taxon>Caloranaerobacter</taxon>
    </lineage>
</organism>
<evidence type="ECO:0000256" key="2">
    <source>
        <dbReference type="ARBA" id="ARBA00011081"/>
    </source>
</evidence>
<dbReference type="PANTHER" id="PTHR43322:SF5">
    <property type="entry name" value="1-DEOXY-D-XYLULOSE-5-PHOSPHATE SYNTHASE, CHLOROPLASTIC"/>
    <property type="match status" value="1"/>
</dbReference>
<evidence type="ECO:0000256" key="11">
    <source>
        <dbReference type="HAMAP-Rule" id="MF_00315"/>
    </source>
</evidence>
<dbReference type="GO" id="GO:0008661">
    <property type="term" value="F:1-deoxy-D-xylulose-5-phosphate synthase activity"/>
    <property type="evidence" value="ECO:0007669"/>
    <property type="project" value="UniProtKB-UniRule"/>
</dbReference>
<dbReference type="Pfam" id="PF02780">
    <property type="entry name" value="Transketolase_C"/>
    <property type="match status" value="1"/>
</dbReference>
<comment type="catalytic activity">
    <reaction evidence="11">
        <text>D-glyceraldehyde 3-phosphate + pyruvate + H(+) = 1-deoxy-D-xylulose 5-phosphate + CO2</text>
        <dbReference type="Rhea" id="RHEA:12605"/>
        <dbReference type="ChEBI" id="CHEBI:15361"/>
        <dbReference type="ChEBI" id="CHEBI:15378"/>
        <dbReference type="ChEBI" id="CHEBI:16526"/>
        <dbReference type="ChEBI" id="CHEBI:57792"/>
        <dbReference type="ChEBI" id="CHEBI:59776"/>
        <dbReference type="EC" id="2.2.1.7"/>
    </reaction>
</comment>
<gene>
    <name evidence="11" type="primary">dxs</name>
    <name evidence="13" type="ORF">SAMN02745135_02027</name>
</gene>
<reference evidence="14" key="1">
    <citation type="submission" date="2016-11" db="EMBL/GenBank/DDBJ databases">
        <authorList>
            <person name="Varghese N."/>
            <person name="Submissions S."/>
        </authorList>
    </citation>
    <scope>NUCLEOTIDE SEQUENCE [LARGE SCALE GENOMIC DNA]</scope>
    <source>
        <strain evidence="14">DSM 13643</strain>
    </source>
</reference>
<dbReference type="GO" id="GO:0009228">
    <property type="term" value="P:thiamine biosynthetic process"/>
    <property type="evidence" value="ECO:0007669"/>
    <property type="project" value="UniProtKB-UniRule"/>
</dbReference>
<dbReference type="InterPro" id="IPR049557">
    <property type="entry name" value="Transketolase_CS"/>
</dbReference>
<keyword evidence="9 11" id="KW-0414">Isoprene biosynthesis</keyword>
<comment type="cofactor">
    <cofactor evidence="11">
        <name>Mg(2+)</name>
        <dbReference type="ChEBI" id="CHEBI:18420"/>
    </cofactor>
    <text evidence="11">Binds 1 Mg(2+) ion per subunit.</text>
</comment>
<feature type="binding site" evidence="11">
    <location>
        <position position="175"/>
    </location>
    <ligand>
        <name>thiamine diphosphate</name>
        <dbReference type="ChEBI" id="CHEBI:58937"/>
    </ligand>
</feature>
<dbReference type="GO" id="GO:0016114">
    <property type="term" value="P:terpenoid biosynthetic process"/>
    <property type="evidence" value="ECO:0007669"/>
    <property type="project" value="UniProtKB-UniRule"/>
</dbReference>
<protein>
    <recommendedName>
        <fullName evidence="11">1-deoxy-D-xylulose-5-phosphate synthase</fullName>
        <ecNumber evidence="11">2.2.1.7</ecNumber>
    </recommendedName>
    <alternativeName>
        <fullName evidence="11">1-deoxyxylulose-5-phosphate synthase</fullName>
        <shortName evidence="11">DXP synthase</shortName>
        <shortName evidence="11">DXPS</shortName>
    </alternativeName>
</protein>
<dbReference type="InterPro" id="IPR029061">
    <property type="entry name" value="THDP-binding"/>
</dbReference>
<dbReference type="CDD" id="cd02007">
    <property type="entry name" value="TPP_DXS"/>
    <property type="match status" value="1"/>
</dbReference>
<feature type="binding site" evidence="11">
    <location>
        <begin position="147"/>
        <end position="148"/>
    </location>
    <ligand>
        <name>thiamine diphosphate</name>
        <dbReference type="ChEBI" id="CHEBI:58937"/>
    </ligand>
</feature>
<dbReference type="NCBIfam" id="TIGR00204">
    <property type="entry name" value="dxs"/>
    <property type="match status" value="1"/>
</dbReference>
<dbReference type="Pfam" id="PF13292">
    <property type="entry name" value="DXP_synthase_N"/>
    <property type="match status" value="1"/>
</dbReference>
<accession>A0A1M5VN56</accession>
<evidence type="ECO:0000313" key="14">
    <source>
        <dbReference type="Proteomes" id="UP000183967"/>
    </source>
</evidence>
<name>A0A1M5VN56_9FIRM</name>
<feature type="binding site" evidence="11">
    <location>
        <position position="367"/>
    </location>
    <ligand>
        <name>thiamine diphosphate</name>
        <dbReference type="ChEBI" id="CHEBI:58937"/>
    </ligand>
</feature>
<dbReference type="SMART" id="SM00861">
    <property type="entry name" value="Transket_pyr"/>
    <property type="match status" value="1"/>
</dbReference>
<dbReference type="Pfam" id="PF02779">
    <property type="entry name" value="Transket_pyr"/>
    <property type="match status" value="1"/>
</dbReference>
<dbReference type="InterPro" id="IPR020826">
    <property type="entry name" value="Transketolase_BS"/>
</dbReference>
<evidence type="ECO:0000256" key="9">
    <source>
        <dbReference type="ARBA" id="ARBA00023229"/>
    </source>
</evidence>
<proteinExistence type="inferred from homology"/>
<feature type="domain" description="Transketolase-like pyrimidine-binding" evidence="12">
    <location>
        <begin position="316"/>
        <end position="480"/>
    </location>
</feature>
<dbReference type="FunFam" id="3.40.50.970:FF:000005">
    <property type="entry name" value="1-deoxy-D-xylulose-5-phosphate synthase"/>
    <property type="match status" value="1"/>
</dbReference>
<keyword evidence="14" id="KW-1185">Reference proteome</keyword>
<evidence type="ECO:0000259" key="12">
    <source>
        <dbReference type="SMART" id="SM00861"/>
    </source>
</evidence>
<dbReference type="PROSITE" id="PS00801">
    <property type="entry name" value="TRANSKETOLASE_1"/>
    <property type="match status" value="1"/>
</dbReference>
<comment type="pathway">
    <text evidence="1 11">Metabolic intermediate biosynthesis; 1-deoxy-D-xylulose 5-phosphate biosynthesis; 1-deoxy-D-xylulose 5-phosphate from D-glyceraldehyde 3-phosphate and pyruvate: step 1/1.</text>
</comment>
<dbReference type="InterPro" id="IPR005477">
    <property type="entry name" value="Dxylulose-5-P_synthase"/>
</dbReference>
<keyword evidence="7 11" id="KW-0784">Thiamine biosynthesis</keyword>
<comment type="similarity">
    <text evidence="2 11">Belongs to the transketolase family. DXPS subfamily.</text>
</comment>
<dbReference type="InterPro" id="IPR005475">
    <property type="entry name" value="Transketolase-like_Pyr-bd"/>
</dbReference>
<evidence type="ECO:0000256" key="10">
    <source>
        <dbReference type="ARBA" id="ARBA00055605"/>
    </source>
</evidence>
<dbReference type="EMBL" id="FQXO01000066">
    <property type="protein sequence ID" value="SHH76696.1"/>
    <property type="molecule type" value="Genomic_DNA"/>
</dbReference>
<dbReference type="FunFam" id="3.40.50.920:FF:000002">
    <property type="entry name" value="1-deoxy-D-xylulose-5-phosphate synthase"/>
    <property type="match status" value="1"/>
</dbReference>
<feature type="binding site" evidence="11">
    <location>
        <begin position="115"/>
        <end position="117"/>
    </location>
    <ligand>
        <name>thiamine diphosphate</name>
        <dbReference type="ChEBI" id="CHEBI:58937"/>
    </ligand>
</feature>